<evidence type="ECO:0000313" key="15">
    <source>
        <dbReference type="Proteomes" id="UP000663872"/>
    </source>
</evidence>
<feature type="domain" description="Endonuclease/exonuclease/phosphatase" evidence="11">
    <location>
        <begin position="289"/>
        <end position="550"/>
    </location>
</feature>
<dbReference type="InterPro" id="IPR040459">
    <property type="entry name" value="MJ1316"/>
</dbReference>
<dbReference type="InterPro" id="IPR009097">
    <property type="entry name" value="Cyclic_Pdiesterase"/>
</dbReference>
<keyword evidence="5" id="KW-0808">Transferase</keyword>
<evidence type="ECO:0000256" key="6">
    <source>
        <dbReference type="ARBA" id="ARBA00022741"/>
    </source>
</evidence>
<dbReference type="InterPro" id="IPR011068">
    <property type="entry name" value="NuclTrfase_I-like_C"/>
</dbReference>
<dbReference type="EMBL" id="CAJNYT010000828">
    <property type="protein sequence ID" value="CAF3375817.1"/>
    <property type="molecule type" value="Genomic_DNA"/>
</dbReference>
<dbReference type="SUPFAM" id="SSF55003">
    <property type="entry name" value="PAP/Archaeal CCA-adding enzyme, C-terminal domain"/>
    <property type="match status" value="1"/>
</dbReference>
<reference evidence="14" key="1">
    <citation type="submission" date="2021-02" db="EMBL/GenBank/DDBJ databases">
        <authorList>
            <person name="Nowell W R."/>
        </authorList>
    </citation>
    <scope>NUCLEOTIDE SEQUENCE</scope>
</reference>
<evidence type="ECO:0000256" key="10">
    <source>
        <dbReference type="SAM" id="MobiDB-lite"/>
    </source>
</evidence>
<protein>
    <recommendedName>
        <fullName evidence="3">polynucleotide adenylyltransferase</fullName>
        <ecNumber evidence="3">2.7.7.19</ecNumber>
    </recommendedName>
</protein>
<dbReference type="InterPro" id="IPR036691">
    <property type="entry name" value="Endo/exonu/phosph_ase_sf"/>
</dbReference>
<dbReference type="Gene3D" id="3.60.10.10">
    <property type="entry name" value="Endonuclease/exonuclease/phosphatase"/>
    <property type="match status" value="1"/>
</dbReference>
<organism evidence="14 15">
    <name type="scientific">Rotaria socialis</name>
    <dbReference type="NCBI Taxonomy" id="392032"/>
    <lineage>
        <taxon>Eukaryota</taxon>
        <taxon>Metazoa</taxon>
        <taxon>Spiralia</taxon>
        <taxon>Gnathifera</taxon>
        <taxon>Rotifera</taxon>
        <taxon>Eurotatoria</taxon>
        <taxon>Bdelloidea</taxon>
        <taxon>Philodinida</taxon>
        <taxon>Philodinidae</taxon>
        <taxon>Rotaria</taxon>
    </lineage>
</organism>
<dbReference type="PANTHER" id="PTHR10682">
    <property type="entry name" value="POLY A POLYMERASE"/>
    <property type="match status" value="1"/>
</dbReference>
<dbReference type="InterPro" id="IPR005135">
    <property type="entry name" value="Endo/exonuclease/phosphatase"/>
</dbReference>
<evidence type="ECO:0000259" key="13">
    <source>
        <dbReference type="Pfam" id="PF04928"/>
    </source>
</evidence>
<feature type="domain" description="Poly(A) polymerase central" evidence="13">
    <location>
        <begin position="930"/>
        <end position="1073"/>
    </location>
</feature>
<evidence type="ECO:0000256" key="1">
    <source>
        <dbReference type="ARBA" id="ARBA00004123"/>
    </source>
</evidence>
<keyword evidence="7" id="KW-0067">ATP-binding</keyword>
<dbReference type="Proteomes" id="UP000663872">
    <property type="component" value="Unassembled WGS sequence"/>
</dbReference>
<dbReference type="GO" id="GO:1990817">
    <property type="term" value="F:poly(A) RNA polymerase activity"/>
    <property type="evidence" value="ECO:0007669"/>
    <property type="project" value="UniProtKB-EC"/>
</dbReference>
<dbReference type="PANTHER" id="PTHR10682:SF10">
    <property type="entry name" value="POLYNUCLEOTIDE ADENYLYLTRANSFERASE"/>
    <property type="match status" value="1"/>
</dbReference>
<evidence type="ECO:0000313" key="14">
    <source>
        <dbReference type="EMBL" id="CAF3375817.1"/>
    </source>
</evidence>
<dbReference type="Pfam" id="PF13563">
    <property type="entry name" value="2_5_RNA_ligase2"/>
    <property type="match status" value="1"/>
</dbReference>
<sequence length="1219" mass="142488">MAESNSEITLTERLNLIRSILRSEELLQIQSSGDYDQVRIKLDHDIQITFFFDSLSMFNKPLIIETVHDLQLTKSSSKCLLTNEQWIKIRQYFDELIQQSDKTASIQSIVQSIQDHLLQILASNKTTKQKGKKPPKTTISDKDSSSTTNRFRGGELIYNRILHDKTIDRSKVIIGYEDRFTGIHEIAFNEFKKVHDHEYGVPMHRLRHFKINGQVVWDRTNKIDILTGNKNITNSHNLIKDDLHLAQGLFYFDQSTQQWIQYPHVPITSDDQKNPSTIETCLPSRCHFVTWNILVDYHHSQLIYTSQRYQSILDNLKSLLPDVICLQEVTKPFINLLLNQIWLQENHYYIVFMEKALDSEQTKSYGQLLLTKNFRPRSFSICPLDTTEKAADVTKQIIIARFGLNPKITIDLVNLHLNSNGSRNAERRRCQTLEHLLQNLKTNNFMLIGDFNFGDFDLKENDLLGKYQEEVHDLWKQIYNIDENPGHTFDPSRNICARIMSDSQINRRFDRYLLHKLDNVYYSIENLQLVGTETIPIDESNEKQINLSDHYALQLIIDFQTRIINHRSALVILPSTNHWPMIKSFCDGDGPSFVQWPPHFNLLWPFYYLNHSLDDQLDILLPLRILLSQISSFQIQVDDFDTFVENHVSFLKPNEKSTQLMKELFEKTKRLLPACVKNPQNEYNPHLTIEQYENAEQLKQARSSLVLDKPFDFPVEYVYILQRCLKDDAQPFHILYQIPLGPVLPKLNSIDSKLKEFFQTMNLYENDESYNQKHDKFTKLSSCFQQIFNQQNSHHFRHSFVPYGSFRIGINGQDLDTVFVLNEVKSNEDETELDKTLIQMQHDKSSLNNHILNLLETQIKANFENEIVYCRKVQALFSIISILFTDQTKVEVSLQIKLNEKQSLESSKEPTLGVHEIEHLLIHARSPPIFQHLLTFIRKWAENFGIYGQVYGYLGGYSWAILCAHICHSFLTPIKSLYTIEQFSVDQLFSLVQSFFSTYSKFNWSTEALTLVPRLSKSMNNSSSILQRGSMRILSPTPPHNNSARATMASNRDLIVESFQRIENLLETINTISSEDKFNALKRILELKVNFPIEKIQTIIECTLSTDNPNELDEWIGWMKSRLAYFMNDCETKCNLFVQRNNSIEYQSSKNEGVYSIGFEIDEERLKTHRSFSHCLSRFLDQCNSYSNRKESMKISHKLLSIHDWKLEQMLRKPQRLKN</sequence>
<dbReference type="Gene3D" id="1.10.1410.10">
    <property type="match status" value="1"/>
</dbReference>
<evidence type="ECO:0000259" key="12">
    <source>
        <dbReference type="Pfam" id="PF04457"/>
    </source>
</evidence>
<evidence type="ECO:0000256" key="3">
    <source>
        <dbReference type="ARBA" id="ARBA00012388"/>
    </source>
</evidence>
<dbReference type="GO" id="GO:0031123">
    <property type="term" value="P:RNA 3'-end processing"/>
    <property type="evidence" value="ECO:0007669"/>
    <property type="project" value="InterPro"/>
</dbReference>
<dbReference type="GO" id="GO:0005634">
    <property type="term" value="C:nucleus"/>
    <property type="evidence" value="ECO:0007669"/>
    <property type="project" value="UniProtKB-SubCell"/>
</dbReference>
<dbReference type="GO" id="GO:0006397">
    <property type="term" value="P:mRNA processing"/>
    <property type="evidence" value="ECO:0007669"/>
    <property type="project" value="UniProtKB-KW"/>
</dbReference>
<dbReference type="Pfam" id="PF04457">
    <property type="entry name" value="MJ1316"/>
    <property type="match status" value="1"/>
</dbReference>
<evidence type="ECO:0000256" key="4">
    <source>
        <dbReference type="ARBA" id="ARBA00022664"/>
    </source>
</evidence>
<dbReference type="SUPFAM" id="SSF55144">
    <property type="entry name" value="LigT-like"/>
    <property type="match status" value="1"/>
</dbReference>
<keyword evidence="8" id="KW-0539">Nucleus</keyword>
<evidence type="ECO:0000256" key="5">
    <source>
        <dbReference type="ARBA" id="ARBA00022679"/>
    </source>
</evidence>
<comment type="catalytic activity">
    <reaction evidence="9">
        <text>RNA(n) + ATP = RNA(n)-3'-adenine ribonucleotide + diphosphate</text>
        <dbReference type="Rhea" id="RHEA:11332"/>
        <dbReference type="Rhea" id="RHEA-COMP:14527"/>
        <dbReference type="Rhea" id="RHEA-COMP:17347"/>
        <dbReference type="ChEBI" id="CHEBI:30616"/>
        <dbReference type="ChEBI" id="CHEBI:33019"/>
        <dbReference type="ChEBI" id="CHEBI:140395"/>
        <dbReference type="ChEBI" id="CHEBI:173115"/>
        <dbReference type="EC" id="2.7.7.19"/>
    </reaction>
</comment>
<dbReference type="EC" id="2.7.7.19" evidence="3"/>
<dbReference type="Gene3D" id="3.90.1140.10">
    <property type="entry name" value="Cyclic phosphodiesterase"/>
    <property type="match status" value="1"/>
</dbReference>
<evidence type="ECO:0000256" key="2">
    <source>
        <dbReference type="ARBA" id="ARBA00010912"/>
    </source>
</evidence>
<comment type="similarity">
    <text evidence="2">Belongs to the poly(A) polymerase family.</text>
</comment>
<comment type="subcellular location">
    <subcellularLocation>
        <location evidence="1">Nucleus</location>
    </subcellularLocation>
</comment>
<dbReference type="AlphaFoldDB" id="A0A817Y8C8"/>
<dbReference type="GO" id="GO:0003723">
    <property type="term" value="F:RNA binding"/>
    <property type="evidence" value="ECO:0007669"/>
    <property type="project" value="InterPro"/>
</dbReference>
<dbReference type="Pfam" id="PF04928">
    <property type="entry name" value="PAP_central"/>
    <property type="match status" value="1"/>
</dbReference>
<gene>
    <name evidence="14" type="ORF">GRG538_LOCUS7727</name>
</gene>
<name>A0A817Y8C8_9BILA</name>
<dbReference type="GO" id="GO:0005524">
    <property type="term" value="F:ATP binding"/>
    <property type="evidence" value="ECO:0007669"/>
    <property type="project" value="UniProtKB-KW"/>
</dbReference>
<evidence type="ECO:0000256" key="8">
    <source>
        <dbReference type="ARBA" id="ARBA00023242"/>
    </source>
</evidence>
<feature type="region of interest" description="Disordered" evidence="10">
    <location>
        <begin position="124"/>
        <end position="147"/>
    </location>
</feature>
<dbReference type="Pfam" id="PF03372">
    <property type="entry name" value="Exo_endo_phos"/>
    <property type="match status" value="1"/>
</dbReference>
<keyword evidence="4" id="KW-0507">mRNA processing</keyword>
<dbReference type="InterPro" id="IPR007012">
    <property type="entry name" value="PolA_pol_cen_dom"/>
</dbReference>
<accession>A0A817Y8C8</accession>
<evidence type="ECO:0000256" key="7">
    <source>
        <dbReference type="ARBA" id="ARBA00022840"/>
    </source>
</evidence>
<comment type="caution">
    <text evidence="14">The sequence shown here is derived from an EMBL/GenBank/DDBJ whole genome shotgun (WGS) entry which is preliminary data.</text>
</comment>
<dbReference type="SUPFAM" id="SSF56219">
    <property type="entry name" value="DNase I-like"/>
    <property type="match status" value="1"/>
</dbReference>
<evidence type="ECO:0000259" key="11">
    <source>
        <dbReference type="Pfam" id="PF03372"/>
    </source>
</evidence>
<dbReference type="SUPFAM" id="SSF81631">
    <property type="entry name" value="PAP/OAS1 substrate-binding domain"/>
    <property type="match status" value="1"/>
</dbReference>
<keyword evidence="6" id="KW-0547">Nucleotide-binding</keyword>
<proteinExistence type="inferred from homology"/>
<evidence type="ECO:0000256" key="9">
    <source>
        <dbReference type="ARBA" id="ARBA00048830"/>
    </source>
</evidence>
<feature type="domain" description="MJ1316 RNA cyclic group end recognition" evidence="12">
    <location>
        <begin position="155"/>
        <end position="219"/>
    </location>
</feature>